<feature type="compositionally biased region" description="Basic and acidic residues" evidence="1">
    <location>
        <begin position="42"/>
        <end position="60"/>
    </location>
</feature>
<proteinExistence type="predicted"/>
<accession>A0A0F9PZL6</accession>
<name>A0A0F9PZL6_9ZZZZ</name>
<comment type="caution">
    <text evidence="2">The sequence shown here is derived from an EMBL/GenBank/DDBJ whole genome shotgun (WGS) entry which is preliminary data.</text>
</comment>
<organism evidence="2">
    <name type="scientific">marine sediment metagenome</name>
    <dbReference type="NCBI Taxonomy" id="412755"/>
    <lineage>
        <taxon>unclassified sequences</taxon>
        <taxon>metagenomes</taxon>
        <taxon>ecological metagenomes</taxon>
    </lineage>
</organism>
<gene>
    <name evidence="2" type="ORF">LCGC14_1155780</name>
</gene>
<feature type="region of interest" description="Disordered" evidence="1">
    <location>
        <begin position="1"/>
        <end position="60"/>
    </location>
</feature>
<sequence length="358" mass="39748">MGFYISKSSKHGGSSFIMPHTPQHKIKRKEERETISRQGKTALEERGTKFKPEERTKGQLDVEKGQKQVDFFKNQLAKGKFDDPIEESQLKEAIKRSEKDFEIDLARREIEKQQPEEQKLTPVEQFDEDVKKGLILGAKIGLPLAGLIVTGGLLGIAPAAARIGQTAVISTRVTGHRLVRQSLFGSGGKLLGKESIKGLGVKRATRNFIGKPAISKVDKIFQTRGFKNLKIVKRFANNQKSQAVTKSFLLKAGIGIGAVTVLIKAIETYPFAGFLKEEATQITGFGFNQAERNDDLVGMAEAIRITEDILNSEDEIKSKVPYVNVLNELDGYFEAVAVKLDTDKRTFEKKSQELAERG</sequence>
<protein>
    <submittedName>
        <fullName evidence="2">Uncharacterized protein</fullName>
    </submittedName>
</protein>
<dbReference type="AlphaFoldDB" id="A0A0F9PZL6"/>
<reference evidence="2" key="1">
    <citation type="journal article" date="2015" name="Nature">
        <title>Complex archaea that bridge the gap between prokaryotes and eukaryotes.</title>
        <authorList>
            <person name="Spang A."/>
            <person name="Saw J.H."/>
            <person name="Jorgensen S.L."/>
            <person name="Zaremba-Niedzwiedzka K."/>
            <person name="Martijn J."/>
            <person name="Lind A.E."/>
            <person name="van Eijk R."/>
            <person name="Schleper C."/>
            <person name="Guy L."/>
            <person name="Ettema T.J."/>
        </authorList>
    </citation>
    <scope>NUCLEOTIDE SEQUENCE</scope>
</reference>
<evidence type="ECO:0000313" key="2">
    <source>
        <dbReference type="EMBL" id="KKM98642.1"/>
    </source>
</evidence>
<dbReference type="EMBL" id="LAZR01005594">
    <property type="protein sequence ID" value="KKM98642.1"/>
    <property type="molecule type" value="Genomic_DNA"/>
</dbReference>
<evidence type="ECO:0000256" key="1">
    <source>
        <dbReference type="SAM" id="MobiDB-lite"/>
    </source>
</evidence>